<dbReference type="EMBL" id="NMUH01002655">
    <property type="protein sequence ID" value="MQM01300.1"/>
    <property type="molecule type" value="Genomic_DNA"/>
</dbReference>
<organism evidence="2 3">
    <name type="scientific">Colocasia esculenta</name>
    <name type="common">Wild taro</name>
    <name type="synonym">Arum esculentum</name>
    <dbReference type="NCBI Taxonomy" id="4460"/>
    <lineage>
        <taxon>Eukaryota</taxon>
        <taxon>Viridiplantae</taxon>
        <taxon>Streptophyta</taxon>
        <taxon>Embryophyta</taxon>
        <taxon>Tracheophyta</taxon>
        <taxon>Spermatophyta</taxon>
        <taxon>Magnoliopsida</taxon>
        <taxon>Liliopsida</taxon>
        <taxon>Araceae</taxon>
        <taxon>Aroideae</taxon>
        <taxon>Colocasieae</taxon>
        <taxon>Colocasia</taxon>
    </lineage>
</organism>
<dbReference type="GO" id="GO:0008017">
    <property type="term" value="F:microtubule binding"/>
    <property type="evidence" value="ECO:0007669"/>
    <property type="project" value="InterPro"/>
</dbReference>
<proteinExistence type="predicted"/>
<dbReference type="PANTHER" id="PTHR33737">
    <property type="entry name" value="OS05G0121800 PROTEIN"/>
    <property type="match status" value="1"/>
</dbReference>
<protein>
    <submittedName>
        <fullName evidence="2">Uncharacterized protein</fullName>
    </submittedName>
</protein>
<feature type="compositionally biased region" description="Basic and acidic residues" evidence="1">
    <location>
        <begin position="725"/>
        <end position="735"/>
    </location>
</feature>
<name>A0A843WEB7_COLES</name>
<gene>
    <name evidence="2" type="ORF">Taro_034055</name>
</gene>
<dbReference type="AlphaFoldDB" id="A0A843WEB7"/>
<feature type="compositionally biased region" description="Polar residues" evidence="1">
    <location>
        <begin position="274"/>
        <end position="287"/>
    </location>
</feature>
<feature type="region of interest" description="Disordered" evidence="1">
    <location>
        <begin position="725"/>
        <end position="749"/>
    </location>
</feature>
<feature type="compositionally biased region" description="Low complexity" evidence="1">
    <location>
        <begin position="471"/>
        <end position="491"/>
    </location>
</feature>
<feature type="region of interest" description="Disordered" evidence="1">
    <location>
        <begin position="471"/>
        <end position="493"/>
    </location>
</feature>
<reference evidence="2" key="1">
    <citation type="submission" date="2017-07" db="EMBL/GenBank/DDBJ databases">
        <title>Taro Niue Genome Assembly and Annotation.</title>
        <authorList>
            <person name="Atibalentja N."/>
            <person name="Keating K."/>
            <person name="Fields C.J."/>
        </authorList>
    </citation>
    <scope>NUCLEOTIDE SEQUENCE</scope>
    <source>
        <strain evidence="2">Niue_2</strain>
        <tissue evidence="2">Leaf</tissue>
    </source>
</reference>
<accession>A0A843WEB7</accession>
<dbReference type="Proteomes" id="UP000652761">
    <property type="component" value="Unassembled WGS sequence"/>
</dbReference>
<keyword evidence="3" id="KW-1185">Reference proteome</keyword>
<evidence type="ECO:0000313" key="3">
    <source>
        <dbReference type="Proteomes" id="UP000652761"/>
    </source>
</evidence>
<comment type="caution">
    <text evidence="2">The sequence shown here is derived from an EMBL/GenBank/DDBJ whole genome shotgun (WGS) entry which is preliminary data.</text>
</comment>
<dbReference type="OrthoDB" id="1931260at2759"/>
<evidence type="ECO:0000313" key="2">
    <source>
        <dbReference type="EMBL" id="MQM01300.1"/>
    </source>
</evidence>
<sequence length="749" mass="80532">MDEGRDLDGVALIDVASEDDLLLCSAAGGREPPGFVLWCGFAFVRKAFVPLWRLVPDPGFVGGGFLSKILGQWQQSSIFFEVASTTDMSPVEQSCNMRSDQIIWGPKMRTNIKDEKLREYLGLYKSCGSPVEKPSKSCLQVEQVPVLTVSPEIKQNSSCKYNLRKSLAWDSAFFTNEGVLDPEELAIVNSTFKKVQINVLPGIQEDARKSGESCTTLDSDSWAAENNEIDLFENIRASIQNLQAKCGKSSSSSDRSKREKLDLKAIGSKVDSISVSTSKDEQISSQAKVKPPFIPKKQGFSGQRVVEKTTRSAGHQRVIQAAAGSREEKPSTRPSRTASGLQIAPSKGASVSRSVHIRSKNEGNSLPVTASKRHITGDQGKVAAKSSPSVKITGSAKLQPTAACSSNSGSGVASYVRIGKAPPESIRKKVSSTNFDQFSSKSANTYPVRASKDISRARNANITLKFSSSISPSSSIESFASESSSSSTSTARIPANSTGALDYGSSPCLGFTAYIAPQDNSAAKSLKPSGLRLPSPKIGYFDAEKSVPSTNKGPQRSHQVGMVRNMSKLNNNNVPVPQEKSGKNALAMPTKSNPHCLELTNPPATGSPTSPLLQVKSCSDMLDNVGESQNHSQKCPTNQETSCNSKNINLKANNVGLETPECRQLSTLSTEDRCQDQFQPATKRATTAGELVIPGEGPEVKEIAGKALEGFSPHIQDSFTEDKWQTISNHEDKENILPSEAKMSATNHT</sequence>
<evidence type="ECO:0000256" key="1">
    <source>
        <dbReference type="SAM" id="MobiDB-lite"/>
    </source>
</evidence>
<dbReference type="InterPro" id="IPR045882">
    <property type="entry name" value="GPT1/2"/>
</dbReference>
<dbReference type="PANTHER" id="PTHR33737:SF2">
    <property type="entry name" value="OS12G0102700 PROTEIN"/>
    <property type="match status" value="1"/>
</dbReference>
<feature type="region of interest" description="Disordered" evidence="1">
    <location>
        <begin position="274"/>
        <end position="355"/>
    </location>
</feature>